<dbReference type="GO" id="GO:0016791">
    <property type="term" value="F:phosphatase activity"/>
    <property type="evidence" value="ECO:0007669"/>
    <property type="project" value="TreeGrafter"/>
</dbReference>
<proteinExistence type="predicted"/>
<name>A0A9P5N976_GYMJU</name>
<accession>A0A9P5N976</accession>
<protein>
    <submittedName>
        <fullName evidence="1">HAD-like domain-containing protein</fullName>
    </submittedName>
</protein>
<dbReference type="InterPro" id="IPR036412">
    <property type="entry name" value="HAD-like_sf"/>
</dbReference>
<dbReference type="PANTHER" id="PTHR19288:SF46">
    <property type="entry name" value="HALOACID DEHALOGENASE-LIKE HYDROLASE DOMAIN-CONTAINING PROTEIN 2"/>
    <property type="match status" value="1"/>
</dbReference>
<comment type="caution">
    <text evidence="1">The sequence shown here is derived from an EMBL/GenBank/DDBJ whole genome shotgun (WGS) entry which is preliminary data.</text>
</comment>
<evidence type="ECO:0000313" key="2">
    <source>
        <dbReference type="Proteomes" id="UP000724874"/>
    </source>
</evidence>
<dbReference type="GO" id="GO:0005737">
    <property type="term" value="C:cytoplasm"/>
    <property type="evidence" value="ECO:0007669"/>
    <property type="project" value="TreeGrafter"/>
</dbReference>
<keyword evidence="2" id="KW-1185">Reference proteome</keyword>
<dbReference type="EMBL" id="JADNYJ010000206">
    <property type="protein sequence ID" value="KAF8874873.1"/>
    <property type="molecule type" value="Genomic_DNA"/>
</dbReference>
<sequence length="332" mass="36663">MLDFLRSKQPAPFRLFTTARPTTTASRKRPPITAILIDISGTLHVGGKPTPDALGGFHRLRRSSLPFRLCSNTSNQSTGSLVKQLEKIGFDLGERQEIFDNEARIVDQQRLVWTSIGVIAKVIKAMALERPYLLLSESAREEVVREISKDNYPKKYDSVVVGLVPSSFDYDHLNTAFRILKGEYTGEAVGHPTKSIPLIAANKSRYIQRENGLALGTGPFVAALENASGTSAHIVGKPTKEFFQMVINDFTRGVDRNPNYESKAKGKIVVIGDDVEVDLGGGALELGLWRVLVKTGKYRPGDEKRPGIVPPDEVYDSFSSFIDSLFRDGEPK</sequence>
<organism evidence="1 2">
    <name type="scientific">Gymnopilus junonius</name>
    <name type="common">Spectacular rustgill mushroom</name>
    <name type="synonym">Gymnopilus spectabilis subsp. junonius</name>
    <dbReference type="NCBI Taxonomy" id="109634"/>
    <lineage>
        <taxon>Eukaryota</taxon>
        <taxon>Fungi</taxon>
        <taxon>Dikarya</taxon>
        <taxon>Basidiomycota</taxon>
        <taxon>Agaricomycotina</taxon>
        <taxon>Agaricomycetes</taxon>
        <taxon>Agaricomycetidae</taxon>
        <taxon>Agaricales</taxon>
        <taxon>Agaricineae</taxon>
        <taxon>Hymenogastraceae</taxon>
        <taxon>Gymnopilus</taxon>
    </lineage>
</organism>
<dbReference type="SUPFAM" id="SSF56784">
    <property type="entry name" value="HAD-like"/>
    <property type="match status" value="1"/>
</dbReference>
<dbReference type="OrthoDB" id="426235at2759"/>
<dbReference type="PANTHER" id="PTHR19288">
    <property type="entry name" value="4-NITROPHENYLPHOSPHATASE-RELATED"/>
    <property type="match status" value="1"/>
</dbReference>
<dbReference type="Pfam" id="PF13242">
    <property type="entry name" value="Hydrolase_like"/>
    <property type="match status" value="1"/>
</dbReference>
<dbReference type="InterPro" id="IPR006357">
    <property type="entry name" value="HAD-SF_hydro_IIA"/>
</dbReference>
<dbReference type="Proteomes" id="UP000724874">
    <property type="component" value="Unassembled WGS sequence"/>
</dbReference>
<dbReference type="Pfam" id="PF13344">
    <property type="entry name" value="Hydrolase_6"/>
    <property type="match status" value="1"/>
</dbReference>
<gene>
    <name evidence="1" type="ORF">CPB84DRAFT_1797139</name>
</gene>
<dbReference type="AlphaFoldDB" id="A0A9P5N976"/>
<dbReference type="Gene3D" id="3.40.50.1000">
    <property type="entry name" value="HAD superfamily/HAD-like"/>
    <property type="match status" value="2"/>
</dbReference>
<reference evidence="1" key="1">
    <citation type="submission" date="2020-11" db="EMBL/GenBank/DDBJ databases">
        <authorList>
            <consortium name="DOE Joint Genome Institute"/>
            <person name="Ahrendt S."/>
            <person name="Riley R."/>
            <person name="Andreopoulos W."/>
            <person name="LaButti K."/>
            <person name="Pangilinan J."/>
            <person name="Ruiz-duenas F.J."/>
            <person name="Barrasa J.M."/>
            <person name="Sanchez-Garcia M."/>
            <person name="Camarero S."/>
            <person name="Miyauchi S."/>
            <person name="Serrano A."/>
            <person name="Linde D."/>
            <person name="Babiker R."/>
            <person name="Drula E."/>
            <person name="Ayuso-Fernandez I."/>
            <person name="Pacheco R."/>
            <person name="Padilla G."/>
            <person name="Ferreira P."/>
            <person name="Barriuso J."/>
            <person name="Kellner H."/>
            <person name="Castanera R."/>
            <person name="Alfaro M."/>
            <person name="Ramirez L."/>
            <person name="Pisabarro A.G."/>
            <person name="Kuo A."/>
            <person name="Tritt A."/>
            <person name="Lipzen A."/>
            <person name="He G."/>
            <person name="Yan M."/>
            <person name="Ng V."/>
            <person name="Cullen D."/>
            <person name="Martin F."/>
            <person name="Rosso M.-N."/>
            <person name="Henrissat B."/>
            <person name="Hibbett D."/>
            <person name="Martinez A.T."/>
            <person name="Grigoriev I.V."/>
        </authorList>
    </citation>
    <scope>NUCLEOTIDE SEQUENCE</scope>
    <source>
        <strain evidence="1">AH 44721</strain>
    </source>
</reference>
<dbReference type="InterPro" id="IPR023214">
    <property type="entry name" value="HAD_sf"/>
</dbReference>
<evidence type="ECO:0000313" key="1">
    <source>
        <dbReference type="EMBL" id="KAF8874873.1"/>
    </source>
</evidence>